<protein>
    <submittedName>
        <fullName evidence="4">Translation initiation factor IF-2-like isoform X1</fullName>
    </submittedName>
</protein>
<dbReference type="RefSeq" id="XP_035579256.1">
    <property type="nucleotide sequence ID" value="XM_035723363.1"/>
</dbReference>
<feature type="region of interest" description="Disordered" evidence="1">
    <location>
        <begin position="196"/>
        <end position="221"/>
    </location>
</feature>
<evidence type="ECO:0000256" key="1">
    <source>
        <dbReference type="SAM" id="MobiDB-lite"/>
    </source>
</evidence>
<proteinExistence type="predicted"/>
<dbReference type="GeneID" id="113911515"/>
<feature type="signal peptide" evidence="2">
    <location>
        <begin position="1"/>
        <end position="32"/>
    </location>
</feature>
<evidence type="ECO:0000256" key="2">
    <source>
        <dbReference type="SAM" id="SignalP"/>
    </source>
</evidence>
<organism evidence="3 4">
    <name type="scientific">Zalophus californianus</name>
    <name type="common">California sealion</name>
    <dbReference type="NCBI Taxonomy" id="9704"/>
    <lineage>
        <taxon>Eukaryota</taxon>
        <taxon>Metazoa</taxon>
        <taxon>Chordata</taxon>
        <taxon>Craniata</taxon>
        <taxon>Vertebrata</taxon>
        <taxon>Euteleostomi</taxon>
        <taxon>Mammalia</taxon>
        <taxon>Eutheria</taxon>
        <taxon>Laurasiatheria</taxon>
        <taxon>Carnivora</taxon>
        <taxon>Caniformia</taxon>
        <taxon>Pinnipedia</taxon>
        <taxon>Otariidae</taxon>
        <taxon>Zalophus</taxon>
    </lineage>
</organism>
<feature type="compositionally biased region" description="Polar residues" evidence="1">
    <location>
        <begin position="251"/>
        <end position="260"/>
    </location>
</feature>
<accession>A0A6P9F194</accession>
<sequence length="303" mass="33396">MGVGPLWPRRRLISRAAVLCWLLLRLPSPRHARPGEGTRETPCFARPGAAPARPGPFAPELAARRSPLQAALPVLLSRCRFVVPVLEHRRSRRSLVLQPPTGFRTVPERRLQLQVTGRVSPAREGGLSFGAWQPGAAFSSPAVEVPADIFFPEKAAPSTLKIWCLARPPSSRGLARPSGKPAASPRSAVLRRRRLSRSLLRQPPPASGFLPRVSPPRRPRPEESRALLWIRLWLKGMCGRCGLLSRPLSPSPGQRSATRQATREVLERESGRSDGTSLRSPGRSRDSRSPHRGTPLQERAPDR</sequence>
<keyword evidence="3" id="KW-1185">Reference proteome</keyword>
<feature type="region of interest" description="Disordered" evidence="1">
    <location>
        <begin position="171"/>
        <end position="190"/>
    </location>
</feature>
<evidence type="ECO:0000313" key="4">
    <source>
        <dbReference type="RefSeq" id="XP_035579256.1"/>
    </source>
</evidence>
<dbReference type="KEGG" id="zca:113911515"/>
<feature type="chain" id="PRO_5027997450" evidence="2">
    <location>
        <begin position="33"/>
        <end position="303"/>
    </location>
</feature>
<keyword evidence="2" id="KW-0732">Signal</keyword>
<feature type="compositionally biased region" description="Basic and acidic residues" evidence="1">
    <location>
        <begin position="261"/>
        <end position="272"/>
    </location>
</feature>
<evidence type="ECO:0000313" key="3">
    <source>
        <dbReference type="Proteomes" id="UP000515165"/>
    </source>
</evidence>
<feature type="region of interest" description="Disordered" evidence="1">
    <location>
        <begin position="31"/>
        <end position="51"/>
    </location>
</feature>
<feature type="region of interest" description="Disordered" evidence="1">
    <location>
        <begin position="245"/>
        <end position="303"/>
    </location>
</feature>
<dbReference type="AlphaFoldDB" id="A0A6P9F194"/>
<dbReference type="Proteomes" id="UP000515165">
    <property type="component" value="Chromosome 12"/>
</dbReference>
<reference evidence="4" key="1">
    <citation type="submission" date="2025-08" db="UniProtKB">
        <authorList>
            <consortium name="RefSeq"/>
        </authorList>
    </citation>
    <scope>IDENTIFICATION</scope>
    <source>
        <tissue evidence="4">Blood</tissue>
    </source>
</reference>
<gene>
    <name evidence="4" type="primary">LOC113911515</name>
</gene>
<name>A0A6P9F194_ZALCA</name>